<feature type="non-terminal residue" evidence="1">
    <location>
        <position position="222"/>
    </location>
</feature>
<keyword evidence="2" id="KW-1185">Reference proteome</keyword>
<evidence type="ECO:0000313" key="1">
    <source>
        <dbReference type="EMBL" id="CAG8578862.1"/>
    </source>
</evidence>
<reference evidence="1" key="1">
    <citation type="submission" date="2021-06" db="EMBL/GenBank/DDBJ databases">
        <authorList>
            <person name="Kallberg Y."/>
            <person name="Tangrot J."/>
            <person name="Rosling A."/>
        </authorList>
    </citation>
    <scope>NUCLEOTIDE SEQUENCE</scope>
    <source>
        <strain evidence="1">AU212A</strain>
    </source>
</reference>
<sequence>ICGLLDFLNHGDSAVLNQDILPDVVLKFDFARDILQLIDKANIKKPIIGIGHSVGGHSMLLAEILRPGTFTSILAIEPIMKPNLVKEMNPLKELDIKRRRDRWPDREAAYASFITKKFFQSWDPEVLNLYIQYGLCELPSGEVILKCSKIQEFNSFYSDTSSSITLFHRISEIQCPILFVAGDKSNFESKELSLLNASQCKHNELIFVDAGHLVPMEKPIQV</sequence>
<proteinExistence type="predicted"/>
<dbReference type="Proteomes" id="UP000789860">
    <property type="component" value="Unassembled WGS sequence"/>
</dbReference>
<evidence type="ECO:0000313" key="2">
    <source>
        <dbReference type="Proteomes" id="UP000789860"/>
    </source>
</evidence>
<gene>
    <name evidence="1" type="ORF">SCALOS_LOCUS6126</name>
</gene>
<feature type="non-terminal residue" evidence="1">
    <location>
        <position position="1"/>
    </location>
</feature>
<dbReference type="EMBL" id="CAJVPM010011130">
    <property type="protein sequence ID" value="CAG8578862.1"/>
    <property type="molecule type" value="Genomic_DNA"/>
</dbReference>
<protein>
    <submittedName>
        <fullName evidence="1">9628_t:CDS:1</fullName>
    </submittedName>
</protein>
<accession>A0ACA9MCD8</accession>
<name>A0ACA9MCD8_9GLOM</name>
<comment type="caution">
    <text evidence="1">The sequence shown here is derived from an EMBL/GenBank/DDBJ whole genome shotgun (WGS) entry which is preliminary data.</text>
</comment>
<organism evidence="1 2">
    <name type="scientific">Scutellospora calospora</name>
    <dbReference type="NCBI Taxonomy" id="85575"/>
    <lineage>
        <taxon>Eukaryota</taxon>
        <taxon>Fungi</taxon>
        <taxon>Fungi incertae sedis</taxon>
        <taxon>Mucoromycota</taxon>
        <taxon>Glomeromycotina</taxon>
        <taxon>Glomeromycetes</taxon>
        <taxon>Diversisporales</taxon>
        <taxon>Gigasporaceae</taxon>
        <taxon>Scutellospora</taxon>
    </lineage>
</organism>